<dbReference type="RefSeq" id="WP_014806093.1">
    <property type="nucleotide sequence ID" value="NZ_DAONBL010000015.1"/>
</dbReference>
<comment type="caution">
    <text evidence="2">The sequence shown here is derived from an EMBL/GenBank/DDBJ whole genome shotgun (WGS) entry which is preliminary data.</text>
</comment>
<keyword evidence="2" id="KW-0436">Ligase</keyword>
<evidence type="ECO:0000259" key="1">
    <source>
        <dbReference type="Pfam" id="PF01996"/>
    </source>
</evidence>
<reference evidence="2 3" key="1">
    <citation type="submission" date="2016-11" db="EMBL/GenBank/DDBJ databases">
        <authorList>
            <person name="Varghese N."/>
            <person name="Submissions S."/>
        </authorList>
    </citation>
    <scope>NUCLEOTIDE SEQUENCE [LARGE SCALE GENOMIC DNA]</scope>
    <source>
        <strain evidence="2 3">DSM 20664</strain>
    </source>
</reference>
<evidence type="ECO:0000313" key="2">
    <source>
        <dbReference type="EMBL" id="SIN66566.1"/>
    </source>
</evidence>
<feature type="domain" description="Coenzyme F420:L-glutamate ligase-like" evidence="1">
    <location>
        <begin position="11"/>
        <end position="389"/>
    </location>
</feature>
<keyword evidence="3" id="KW-1185">Reference proteome</keyword>
<evidence type="ECO:0000313" key="3">
    <source>
        <dbReference type="Proteomes" id="UP000185093"/>
    </source>
</evidence>
<dbReference type="Pfam" id="PF01996">
    <property type="entry name" value="F420_ligase"/>
    <property type="match status" value="1"/>
</dbReference>
<protein>
    <submittedName>
        <fullName evidence="2">F420-0:Gamma-glutamyl ligase</fullName>
    </submittedName>
</protein>
<name>A0ABY1JCQ8_9BACT</name>
<proteinExistence type="predicted"/>
<organism evidence="2 3">
    <name type="scientific">Acetomicrobium flavidum</name>
    <dbReference type="NCBI Taxonomy" id="49896"/>
    <lineage>
        <taxon>Bacteria</taxon>
        <taxon>Thermotogati</taxon>
        <taxon>Synergistota</taxon>
        <taxon>Synergistia</taxon>
        <taxon>Synergistales</taxon>
        <taxon>Acetomicrobiaceae</taxon>
        <taxon>Acetomicrobium</taxon>
    </lineage>
</organism>
<accession>A0ABY1JCQ8</accession>
<dbReference type="SUPFAM" id="SSF144010">
    <property type="entry name" value="CofE-like"/>
    <property type="match status" value="1"/>
</dbReference>
<dbReference type="EMBL" id="FSQZ01000001">
    <property type="protein sequence ID" value="SIN66566.1"/>
    <property type="molecule type" value="Genomic_DNA"/>
</dbReference>
<sequence>MARRVGTIARGIRAPLVKAGDDVISVVMDSIGKACKEEGFSLRDKDVIGITESFVARTQGNYATIYDIAHDLSAKMSGQEIAVLFPILSRNRFYLILKGIALTGKTVHLFLNYPNDEVGNPLMDRNVMYERGINPYNDLLSEHDYRSIEGLSIRHPFTSVDYVELYKGVFPEGRVHIYFSNDPRIALKYCKEILVANIHERAWTKKILRQAGASNVLGLDDLLTKPINGSGYNPEYGLLGSNMASGEKLKLFPHDCEQICAEIQRRIREEYGVDVEVLVYGDGAFKDPKTGIWELADPVVSPGFTKGLIGTPNELKLKYLIDSELDRGKSNAVEDAVLGRILQKKRGISTDKEESLGTTPRMYTDLIGSLCDLVSGSGDKGTPIVLVQGYFDDYTKEW</sequence>
<dbReference type="GO" id="GO:0016874">
    <property type="term" value="F:ligase activity"/>
    <property type="evidence" value="ECO:0007669"/>
    <property type="project" value="UniProtKB-KW"/>
</dbReference>
<dbReference type="Gene3D" id="3.30.1330.100">
    <property type="entry name" value="CofE-like"/>
    <property type="match status" value="1"/>
</dbReference>
<dbReference type="Proteomes" id="UP000185093">
    <property type="component" value="Unassembled WGS sequence"/>
</dbReference>
<dbReference type="InterPro" id="IPR002847">
    <property type="entry name" value="F420-0_gamma-glut_ligase-dom"/>
</dbReference>
<gene>
    <name evidence="2" type="ORF">SAMN05444368_0932</name>
</gene>